<organism evidence="10 11">
    <name type="scientific">Chloracidobacterium sp. N</name>
    <dbReference type="NCBI Taxonomy" id="2821540"/>
    <lineage>
        <taxon>Bacteria</taxon>
        <taxon>Pseudomonadati</taxon>
        <taxon>Acidobacteriota</taxon>
        <taxon>Terriglobia</taxon>
        <taxon>Terriglobales</taxon>
        <taxon>Acidobacteriaceae</taxon>
        <taxon>Chloracidobacterium</taxon>
        <taxon>Chloracidobacterium aggregatum</taxon>
    </lineage>
</organism>
<evidence type="ECO:0000256" key="3">
    <source>
        <dbReference type="ARBA" id="ARBA00022989"/>
    </source>
</evidence>
<dbReference type="NCBIfam" id="NF005141">
    <property type="entry name" value="PRK06590.1"/>
    <property type="match status" value="1"/>
</dbReference>
<name>A0ABX8B0R2_9BACT</name>
<evidence type="ECO:0000256" key="1">
    <source>
        <dbReference type="ARBA" id="ARBA00004127"/>
    </source>
</evidence>
<feature type="transmembrane region" description="Helical" evidence="7">
    <location>
        <begin position="458"/>
        <end position="481"/>
    </location>
</feature>
<keyword evidence="3 7" id="KW-1133">Transmembrane helix</keyword>
<feature type="transmembrane region" description="Helical" evidence="7">
    <location>
        <begin position="158"/>
        <end position="179"/>
    </location>
</feature>
<protein>
    <submittedName>
        <fullName evidence="10">NADH-quinone oxidoreductase subunit L</fullName>
    </submittedName>
</protein>
<evidence type="ECO:0000256" key="6">
    <source>
        <dbReference type="SAM" id="MobiDB-lite"/>
    </source>
</evidence>
<comment type="subcellular location">
    <subcellularLocation>
        <location evidence="1">Endomembrane system</location>
        <topology evidence="1">Multi-pass membrane protein</topology>
    </subcellularLocation>
    <subcellularLocation>
        <location evidence="5">Membrane</location>
        <topology evidence="5">Multi-pass membrane protein</topology>
    </subcellularLocation>
</comment>
<keyword evidence="11" id="KW-1185">Reference proteome</keyword>
<dbReference type="InterPro" id="IPR001750">
    <property type="entry name" value="ND/Mrp_TM"/>
</dbReference>
<dbReference type="InterPro" id="IPR001516">
    <property type="entry name" value="Proton_antipo_N"/>
</dbReference>
<dbReference type="PANTHER" id="PTHR42829:SF2">
    <property type="entry name" value="NADH-UBIQUINONE OXIDOREDUCTASE CHAIN 5"/>
    <property type="match status" value="1"/>
</dbReference>
<keyword evidence="2 5" id="KW-0812">Transmembrane</keyword>
<evidence type="ECO:0000259" key="8">
    <source>
        <dbReference type="Pfam" id="PF00361"/>
    </source>
</evidence>
<proteinExistence type="predicted"/>
<dbReference type="Pfam" id="PF00361">
    <property type="entry name" value="Proton_antipo_M"/>
    <property type="match status" value="1"/>
</dbReference>
<feature type="transmembrane region" description="Helical" evidence="7">
    <location>
        <begin position="623"/>
        <end position="646"/>
    </location>
</feature>
<sequence>MEFVALVPFFPLLGFIINGLFARRLGFSEKVIGAIACTMVAASFVCSAVAVYAFSHHAHDAQVQAAARQREAELMARVSGEDVESRRAKEVAKAAENPQASEAAPEKAGASEEVATPYVVTLFEWMPGGALTTTLGPSAGRLADFSIKWAYQLDQLSGLYILFVTFVAFFIHLFAIGYMHGDPSFHRFFAYLNLFMFMMLNLVLGANFLMTFVGWEGVGLASYLLIGYYLKKPEAGVAAKKAFVMNRVGDFGLMLAMMAIFAVFGTLDYADVMVMVKALPQEPLGLAALSFTTGTLTVIALLVFLGAAGKSAQIPLYTWLPDAMAGPTPVSALIHAATMVTAGVYLVARCNPLFQRAPTAMLTVAVIGMATAFVAATIGITQTDIKKALAYSTVSQLGYMFVGCGVGAFVAGVFHVVTHAFFKAQLFLGSGSVIHGGSPSGHQQEMTYYGNFKKYMPITFTTMMVSLFAICGIIPFSGFFSKDEILAKTLHTPVFSHDVGLALYVVGFLTAGVTAFYMTRLMCLTFFGKERFLEGPDFQEGHHGDEHHHAPATKDFHPHESPLVMTLPLIVLAVFAFGAGFAGVSEELTGGAIPNYVHHWLAPVMDTTLYPEKPVTGVNPTEWLLAMVSVVWALAMMGLAYFLYVIRPELPDKLAQTLRPLYVLSVRKWFWDEFIDVYLVGAFKKINLGAWGLDFVVDSIVNMFAWLTRAGSVVFRTLQTGLMQNYVLVMALGLFLFITGMGYPLFKELFAPSRTPAPASSSPQTGRVLAP</sequence>
<gene>
    <name evidence="10" type="primary">nuoL</name>
    <name evidence="10" type="ORF">J8C05_09945</name>
</gene>
<feature type="transmembrane region" description="Helical" evidence="7">
    <location>
        <begin position="501"/>
        <end position="519"/>
    </location>
</feature>
<dbReference type="EMBL" id="CP072642">
    <property type="protein sequence ID" value="QUV93682.1"/>
    <property type="molecule type" value="Genomic_DNA"/>
</dbReference>
<feature type="transmembrane region" description="Helical" evidence="7">
    <location>
        <begin position="726"/>
        <end position="746"/>
    </location>
</feature>
<dbReference type="Pfam" id="PF00662">
    <property type="entry name" value="Proton_antipo_N"/>
    <property type="match status" value="1"/>
</dbReference>
<evidence type="ECO:0000256" key="2">
    <source>
        <dbReference type="ARBA" id="ARBA00022692"/>
    </source>
</evidence>
<evidence type="ECO:0000256" key="4">
    <source>
        <dbReference type="ARBA" id="ARBA00023136"/>
    </source>
</evidence>
<dbReference type="Proteomes" id="UP000677668">
    <property type="component" value="Chromosome 1"/>
</dbReference>
<feature type="transmembrane region" description="Helical" evidence="7">
    <location>
        <begin position="284"/>
        <end position="308"/>
    </location>
</feature>
<accession>A0ABX8B0R2</accession>
<evidence type="ECO:0000256" key="5">
    <source>
        <dbReference type="RuleBase" id="RU000320"/>
    </source>
</evidence>
<feature type="transmembrane region" description="Helical" evidence="7">
    <location>
        <begin position="360"/>
        <end position="380"/>
    </location>
</feature>
<feature type="transmembrane region" description="Helical" evidence="7">
    <location>
        <begin position="32"/>
        <end position="54"/>
    </location>
</feature>
<keyword evidence="4 7" id="KW-0472">Membrane</keyword>
<feature type="transmembrane region" description="Helical" evidence="7">
    <location>
        <begin position="563"/>
        <end position="584"/>
    </location>
</feature>
<dbReference type="PRINTS" id="PR01435">
    <property type="entry name" value="NPOXDRDTASE5"/>
</dbReference>
<feature type="transmembrane region" description="Helical" evidence="7">
    <location>
        <begin position="251"/>
        <end position="272"/>
    </location>
</feature>
<reference evidence="10 11" key="1">
    <citation type="submission" date="2021-03" db="EMBL/GenBank/DDBJ databases">
        <title>Genomic and phenotypic characterization of Chloracidobacterium isolates provides evidence for multiple species.</title>
        <authorList>
            <person name="Saini M.K."/>
            <person name="Costas A.M.G."/>
            <person name="Tank M."/>
            <person name="Bryant D.A."/>
        </authorList>
    </citation>
    <scope>NUCLEOTIDE SEQUENCE [LARGE SCALE GENOMIC DNA]</scope>
    <source>
        <strain evidence="10 11">N</strain>
    </source>
</reference>
<evidence type="ECO:0000256" key="7">
    <source>
        <dbReference type="SAM" id="Phobius"/>
    </source>
</evidence>
<feature type="transmembrane region" description="Helical" evidence="7">
    <location>
        <begin position="212"/>
        <end position="231"/>
    </location>
</feature>
<dbReference type="RefSeq" id="WP_211422042.1">
    <property type="nucleotide sequence ID" value="NZ_CP072642.1"/>
</dbReference>
<feature type="transmembrane region" description="Helical" evidence="7">
    <location>
        <begin position="328"/>
        <end position="348"/>
    </location>
</feature>
<evidence type="ECO:0000313" key="10">
    <source>
        <dbReference type="EMBL" id="QUV93682.1"/>
    </source>
</evidence>
<dbReference type="InterPro" id="IPR018393">
    <property type="entry name" value="NADHpl_OxRdtase_5_subgr"/>
</dbReference>
<feature type="transmembrane region" description="Helical" evidence="7">
    <location>
        <begin position="185"/>
        <end position="205"/>
    </location>
</feature>
<dbReference type="PRINTS" id="PR01434">
    <property type="entry name" value="NADHDHGNASE5"/>
</dbReference>
<evidence type="ECO:0000313" key="11">
    <source>
        <dbReference type="Proteomes" id="UP000677668"/>
    </source>
</evidence>
<dbReference type="NCBIfam" id="TIGR01974">
    <property type="entry name" value="NDH_I_L"/>
    <property type="match status" value="1"/>
</dbReference>
<feature type="transmembrane region" description="Helical" evidence="7">
    <location>
        <begin position="400"/>
        <end position="422"/>
    </location>
</feature>
<evidence type="ECO:0000259" key="9">
    <source>
        <dbReference type="Pfam" id="PF00662"/>
    </source>
</evidence>
<feature type="domain" description="NADH:quinone oxidoreductase/Mrp antiporter transmembrane" evidence="8">
    <location>
        <begin position="207"/>
        <end position="491"/>
    </location>
</feature>
<feature type="region of interest" description="Disordered" evidence="6">
    <location>
        <begin position="89"/>
        <end position="109"/>
    </location>
</feature>
<dbReference type="InterPro" id="IPR003945">
    <property type="entry name" value="NU5C-like"/>
</dbReference>
<dbReference type="Gene3D" id="1.20.5.2700">
    <property type="match status" value="1"/>
</dbReference>
<dbReference type="PANTHER" id="PTHR42829">
    <property type="entry name" value="NADH-UBIQUINONE OXIDOREDUCTASE CHAIN 5"/>
    <property type="match status" value="1"/>
</dbReference>
<feature type="domain" description="NADH-Ubiquinone oxidoreductase (complex I) chain 5 N-terminal" evidence="9">
    <location>
        <begin position="143"/>
        <end position="189"/>
    </location>
</feature>